<dbReference type="EMBL" id="MT501464">
    <property type="protein sequence ID" value="QXI73333.1"/>
    <property type="molecule type" value="mRNA"/>
</dbReference>
<feature type="transmembrane region" description="Helical" evidence="4">
    <location>
        <begin position="183"/>
        <end position="200"/>
    </location>
</feature>
<proteinExistence type="evidence at transcript level"/>
<organism evidence="6">
    <name type="scientific">Haliotis discus hannai</name>
    <name type="common">Japanese abalone</name>
    <dbReference type="NCBI Taxonomy" id="42344"/>
    <lineage>
        <taxon>Eukaryota</taxon>
        <taxon>Metazoa</taxon>
        <taxon>Spiralia</taxon>
        <taxon>Lophotrochozoa</taxon>
        <taxon>Mollusca</taxon>
        <taxon>Gastropoda</taxon>
        <taxon>Vetigastropoda</taxon>
        <taxon>Lepetellida</taxon>
        <taxon>Haliotoidea</taxon>
        <taxon>Haliotidae</taxon>
        <taxon>Haliotis</taxon>
    </lineage>
</organism>
<dbReference type="PRINTS" id="PR01862">
    <property type="entry name" value="BCL2FAMILY"/>
</dbReference>
<reference evidence="6" key="1">
    <citation type="submission" date="2020-05" db="EMBL/GenBank/DDBJ databases">
        <authorList>
            <person name="Guo Y."/>
        </authorList>
    </citation>
    <scope>NUCLEOTIDE SEQUENCE</scope>
</reference>
<feature type="region of interest" description="Disordered" evidence="3">
    <location>
        <begin position="1"/>
        <end position="23"/>
    </location>
</feature>
<dbReference type="InterPro" id="IPR036834">
    <property type="entry name" value="Bcl-2-like_sf"/>
</dbReference>
<keyword evidence="4" id="KW-1133">Transmembrane helix</keyword>
<feature type="compositionally biased region" description="Basic and acidic residues" evidence="3">
    <location>
        <begin position="14"/>
        <end position="23"/>
    </location>
</feature>
<keyword evidence="4" id="KW-0812">Transmembrane</keyword>
<dbReference type="PANTHER" id="PTHR11256:SF56">
    <property type="entry name" value="BCL-2 BCL-2 HOMOLOGY REGION 1-3 DOMAIN-CONTAINING PROTEIN"/>
    <property type="match status" value="1"/>
</dbReference>
<dbReference type="InterPro" id="IPR002475">
    <property type="entry name" value="Bcl2-like"/>
</dbReference>
<evidence type="ECO:0000256" key="3">
    <source>
        <dbReference type="SAM" id="MobiDB-lite"/>
    </source>
</evidence>
<sequence length="204" mass="23197">MSRERYHPLARSKQPVDRHLSRDDITNQGRYLLNTFIHERMRQDGIQQAPALDELQEPGTPCGPPMQHTTEIARALRCIGDQLDGDVRLQNLINQVQPDAQRSTFLNVAQSIFSDGVFNWGRVVALFYFAYKMALKALDKIPLVRAIINLVIDFLRDKVAQWIIDRGGWEAIVEYFGTPSKQVLLVLGAGVVISGAIYLWKGWH</sequence>
<evidence type="ECO:0000256" key="4">
    <source>
        <dbReference type="SAM" id="Phobius"/>
    </source>
</evidence>
<dbReference type="PANTHER" id="PTHR11256">
    <property type="entry name" value="BCL-2 RELATED"/>
    <property type="match status" value="1"/>
</dbReference>
<accession>A0A8F4XB69</accession>
<dbReference type="SUPFAM" id="SSF56854">
    <property type="entry name" value="Bcl-2 inhibitors of programmed cell death"/>
    <property type="match status" value="1"/>
</dbReference>
<name>A0A8F4XB69_HALDH</name>
<dbReference type="GO" id="GO:0005741">
    <property type="term" value="C:mitochondrial outer membrane"/>
    <property type="evidence" value="ECO:0007669"/>
    <property type="project" value="TreeGrafter"/>
</dbReference>
<dbReference type="InterPro" id="IPR046371">
    <property type="entry name" value="Bcl-2_BH1-3"/>
</dbReference>
<comment type="similarity">
    <text evidence="1">Belongs to the Bcl-2 family.</text>
</comment>
<evidence type="ECO:0000313" key="6">
    <source>
        <dbReference type="EMBL" id="QXI73333.1"/>
    </source>
</evidence>
<evidence type="ECO:0000259" key="5">
    <source>
        <dbReference type="SMART" id="SM00337"/>
    </source>
</evidence>
<keyword evidence="2" id="KW-0053">Apoptosis</keyword>
<dbReference type="AlphaFoldDB" id="A0A8F4XB69"/>
<dbReference type="PROSITE" id="PS50062">
    <property type="entry name" value="BCL2_FAMILY"/>
    <property type="match status" value="1"/>
</dbReference>
<dbReference type="CDD" id="cd06845">
    <property type="entry name" value="Bcl-2_like"/>
    <property type="match status" value="1"/>
</dbReference>
<feature type="domain" description="Bcl-2 Bcl-2 homology region 1-3" evidence="5">
    <location>
        <begin position="76"/>
        <end position="169"/>
    </location>
</feature>
<dbReference type="Pfam" id="PF00452">
    <property type="entry name" value="Bcl-2"/>
    <property type="match status" value="1"/>
</dbReference>
<keyword evidence="4" id="KW-0472">Membrane</keyword>
<protein>
    <submittedName>
        <fullName evidence="6">BCL2-associated X</fullName>
    </submittedName>
</protein>
<evidence type="ECO:0000256" key="1">
    <source>
        <dbReference type="ARBA" id="ARBA00009458"/>
    </source>
</evidence>
<dbReference type="GO" id="GO:0008630">
    <property type="term" value="P:intrinsic apoptotic signaling pathway in response to DNA damage"/>
    <property type="evidence" value="ECO:0007669"/>
    <property type="project" value="TreeGrafter"/>
</dbReference>
<dbReference type="GO" id="GO:0001836">
    <property type="term" value="P:release of cytochrome c from mitochondria"/>
    <property type="evidence" value="ECO:0007669"/>
    <property type="project" value="TreeGrafter"/>
</dbReference>
<gene>
    <name evidence="6" type="primary">Bax</name>
</gene>
<evidence type="ECO:0000256" key="2">
    <source>
        <dbReference type="ARBA" id="ARBA00022703"/>
    </source>
</evidence>
<dbReference type="GO" id="GO:0097192">
    <property type="term" value="P:extrinsic apoptotic signaling pathway in absence of ligand"/>
    <property type="evidence" value="ECO:0007669"/>
    <property type="project" value="TreeGrafter"/>
</dbReference>
<dbReference type="SMART" id="SM00337">
    <property type="entry name" value="BCL"/>
    <property type="match status" value="1"/>
</dbReference>
<dbReference type="GO" id="GO:0042981">
    <property type="term" value="P:regulation of apoptotic process"/>
    <property type="evidence" value="ECO:0007669"/>
    <property type="project" value="InterPro"/>
</dbReference>
<dbReference type="InterPro" id="IPR026298">
    <property type="entry name" value="Bcl-2_fam"/>
</dbReference>
<dbReference type="GO" id="GO:0051400">
    <property type="term" value="F:BH domain binding"/>
    <property type="evidence" value="ECO:0007669"/>
    <property type="project" value="TreeGrafter"/>
</dbReference>
<dbReference type="Gene3D" id="1.10.437.10">
    <property type="entry name" value="Blc2-like"/>
    <property type="match status" value="1"/>
</dbReference>